<evidence type="ECO:0000313" key="3">
    <source>
        <dbReference type="Proteomes" id="UP000184330"/>
    </source>
</evidence>
<dbReference type="Proteomes" id="UP000184330">
    <property type="component" value="Unassembled WGS sequence"/>
</dbReference>
<gene>
    <name evidence="2" type="ORF">PAC_15837</name>
</gene>
<evidence type="ECO:0000256" key="1">
    <source>
        <dbReference type="SAM" id="MobiDB-lite"/>
    </source>
</evidence>
<sequence>MNALIGSSSFPAVEQSSSYQAVLVDNVILLVTFVDETQSLTNNHDFDSYSENGDSPAAVPEDTPISTSTSHFTHNEASHSPFSDQQRRTYTSSISAFMGPFKPSYPRASPPSITPKTTWPSSSSLLAITFTYFIHTNHTS</sequence>
<name>A0A1L7XLW8_9HELO</name>
<accession>A0A1L7XLW8</accession>
<feature type="compositionally biased region" description="Polar residues" evidence="1">
    <location>
        <begin position="41"/>
        <end position="53"/>
    </location>
</feature>
<reference evidence="2 3" key="1">
    <citation type="submission" date="2016-03" db="EMBL/GenBank/DDBJ databases">
        <authorList>
            <person name="Ploux O."/>
        </authorList>
    </citation>
    <scope>NUCLEOTIDE SEQUENCE [LARGE SCALE GENOMIC DNA]</scope>
    <source>
        <strain evidence="2 3">UAMH 11012</strain>
    </source>
</reference>
<protein>
    <submittedName>
        <fullName evidence="2">Uncharacterized protein</fullName>
    </submittedName>
</protein>
<proteinExistence type="predicted"/>
<feature type="region of interest" description="Disordered" evidence="1">
    <location>
        <begin position="41"/>
        <end position="87"/>
    </location>
</feature>
<keyword evidence="3" id="KW-1185">Reference proteome</keyword>
<organism evidence="2 3">
    <name type="scientific">Phialocephala subalpina</name>
    <dbReference type="NCBI Taxonomy" id="576137"/>
    <lineage>
        <taxon>Eukaryota</taxon>
        <taxon>Fungi</taxon>
        <taxon>Dikarya</taxon>
        <taxon>Ascomycota</taxon>
        <taxon>Pezizomycotina</taxon>
        <taxon>Leotiomycetes</taxon>
        <taxon>Helotiales</taxon>
        <taxon>Mollisiaceae</taxon>
        <taxon>Phialocephala</taxon>
        <taxon>Phialocephala fortinii species complex</taxon>
    </lineage>
</organism>
<feature type="compositionally biased region" description="Polar residues" evidence="1">
    <location>
        <begin position="78"/>
        <end position="87"/>
    </location>
</feature>
<dbReference type="EMBL" id="FJOG01000033">
    <property type="protein sequence ID" value="CZR65937.1"/>
    <property type="molecule type" value="Genomic_DNA"/>
</dbReference>
<dbReference type="AlphaFoldDB" id="A0A1L7XLW8"/>
<evidence type="ECO:0000313" key="2">
    <source>
        <dbReference type="EMBL" id="CZR65937.1"/>
    </source>
</evidence>